<keyword evidence="1" id="KW-0472">Membrane</keyword>
<evidence type="ECO:0000313" key="3">
    <source>
        <dbReference type="Proteomes" id="UP000597459"/>
    </source>
</evidence>
<feature type="transmembrane region" description="Helical" evidence="1">
    <location>
        <begin position="6"/>
        <end position="25"/>
    </location>
</feature>
<dbReference type="AlphaFoldDB" id="A0A967BB75"/>
<keyword evidence="1" id="KW-0812">Transmembrane</keyword>
<accession>A0A967BB75</accession>
<comment type="caution">
    <text evidence="2">The sequence shown here is derived from an EMBL/GenBank/DDBJ whole genome shotgun (WGS) entry which is preliminary data.</text>
</comment>
<dbReference type="EMBL" id="WOTH01000005">
    <property type="protein sequence ID" value="NHO53132.1"/>
    <property type="molecule type" value="Genomic_DNA"/>
</dbReference>
<reference evidence="2" key="1">
    <citation type="submission" date="2019-11" db="EMBL/GenBank/DDBJ databases">
        <title>Description of new Acetobacter species.</title>
        <authorList>
            <person name="Cleenwerck I."/>
            <person name="Sombolestani A.S."/>
        </authorList>
    </citation>
    <scope>NUCLEOTIDE SEQUENCE</scope>
    <source>
        <strain evidence="2">LMG 1626</strain>
    </source>
</reference>
<dbReference type="RefSeq" id="WP_166313271.1">
    <property type="nucleotide sequence ID" value="NZ_JAHRDV010000025.1"/>
</dbReference>
<dbReference type="Proteomes" id="UP000597459">
    <property type="component" value="Unassembled WGS sequence"/>
</dbReference>
<organism evidence="2 3">
    <name type="scientific">Acetobacter estunensis</name>
    <dbReference type="NCBI Taxonomy" id="104097"/>
    <lineage>
        <taxon>Bacteria</taxon>
        <taxon>Pseudomonadati</taxon>
        <taxon>Pseudomonadota</taxon>
        <taxon>Alphaproteobacteria</taxon>
        <taxon>Acetobacterales</taxon>
        <taxon>Acetobacteraceae</taxon>
        <taxon>Acetobacter</taxon>
    </lineage>
</organism>
<name>A0A967BB75_9PROT</name>
<keyword evidence="3" id="KW-1185">Reference proteome</keyword>
<proteinExistence type="predicted"/>
<sequence length="79" mass="7654">MSRIVIIAASVAAVIVIGGIVALGLPSAQPARQMVHRDIPVSQFASSQPPAAPLVAPAGPVAAPAAPAPVAAAPVQPAH</sequence>
<evidence type="ECO:0000313" key="2">
    <source>
        <dbReference type="EMBL" id="NHO53132.1"/>
    </source>
</evidence>
<gene>
    <name evidence="2" type="ORF">GOB87_04040</name>
</gene>
<keyword evidence="1" id="KW-1133">Transmembrane helix</keyword>
<evidence type="ECO:0000256" key="1">
    <source>
        <dbReference type="SAM" id="Phobius"/>
    </source>
</evidence>
<protein>
    <submittedName>
        <fullName evidence="2">Uncharacterized protein</fullName>
    </submittedName>
</protein>